<dbReference type="PRINTS" id="PR00625">
    <property type="entry name" value="JDOMAIN"/>
</dbReference>
<name>A0A8C9GQY8_9PRIM</name>
<dbReference type="InterPro" id="IPR001623">
    <property type="entry name" value="DnaJ_domain"/>
</dbReference>
<dbReference type="PANTHER" id="PTHR24078">
    <property type="entry name" value="DNAJ HOMOLOG SUBFAMILY C MEMBER"/>
    <property type="match status" value="1"/>
</dbReference>
<dbReference type="FunFam" id="2.60.260.20:FF:000006">
    <property type="entry name" value="DnaJ subfamily B member 13"/>
    <property type="match status" value="1"/>
</dbReference>
<dbReference type="SUPFAM" id="SSF46565">
    <property type="entry name" value="Chaperone J-domain"/>
    <property type="match status" value="1"/>
</dbReference>
<proteinExistence type="predicted"/>
<dbReference type="PROSITE" id="PS00636">
    <property type="entry name" value="DNAJ_1"/>
    <property type="match status" value="1"/>
</dbReference>
<dbReference type="CDD" id="cd10747">
    <property type="entry name" value="DnaJ_C"/>
    <property type="match status" value="1"/>
</dbReference>
<dbReference type="AlphaFoldDB" id="A0A8C9GQY8"/>
<feature type="domain" description="J" evidence="2">
    <location>
        <begin position="1"/>
        <end position="44"/>
    </location>
</feature>
<dbReference type="InterPro" id="IPR008971">
    <property type="entry name" value="HSP40/DnaJ_pept-bd"/>
</dbReference>
<reference evidence="3" key="1">
    <citation type="submission" date="2025-08" db="UniProtKB">
        <authorList>
            <consortium name="Ensembl"/>
        </authorList>
    </citation>
    <scope>IDENTIFICATION</scope>
</reference>
<keyword evidence="1" id="KW-0143">Chaperone</keyword>
<dbReference type="Proteomes" id="UP000694416">
    <property type="component" value="Unplaced"/>
</dbReference>
<dbReference type="Ensembl" id="ENSPTET00000007631.1">
    <property type="protein sequence ID" value="ENSPTEP00000004939.1"/>
    <property type="gene ID" value="ENSPTEG00000005752.1"/>
</dbReference>
<dbReference type="InterPro" id="IPR002939">
    <property type="entry name" value="DnaJ_C"/>
</dbReference>
<dbReference type="SUPFAM" id="SSF49493">
    <property type="entry name" value="HSP40/DnaJ peptide-binding domain"/>
    <property type="match status" value="2"/>
</dbReference>
<evidence type="ECO:0000313" key="4">
    <source>
        <dbReference type="Proteomes" id="UP000694416"/>
    </source>
</evidence>
<dbReference type="Pfam" id="PF00226">
    <property type="entry name" value="DnaJ"/>
    <property type="match status" value="1"/>
</dbReference>
<evidence type="ECO:0000259" key="2">
    <source>
        <dbReference type="PROSITE" id="PS50076"/>
    </source>
</evidence>
<dbReference type="InterPro" id="IPR018253">
    <property type="entry name" value="DnaJ_domain_CS"/>
</dbReference>
<dbReference type="PROSITE" id="PS50076">
    <property type="entry name" value="DNAJ_2"/>
    <property type="match status" value="1"/>
</dbReference>
<dbReference type="GO" id="GO:0006457">
    <property type="term" value="P:protein folding"/>
    <property type="evidence" value="ECO:0007669"/>
    <property type="project" value="InterPro"/>
</dbReference>
<dbReference type="Pfam" id="PF01556">
    <property type="entry name" value="DnaJ_C"/>
    <property type="match status" value="1"/>
</dbReference>
<dbReference type="CDD" id="cd06257">
    <property type="entry name" value="DnaJ"/>
    <property type="match status" value="1"/>
</dbReference>
<dbReference type="PANTHER" id="PTHR24078:SF553">
    <property type="entry name" value="DNAJ HOMOLOG SUBFAMILY B MEMBER 5"/>
    <property type="match status" value="1"/>
</dbReference>
<evidence type="ECO:0000256" key="1">
    <source>
        <dbReference type="ARBA" id="ARBA00023186"/>
    </source>
</evidence>
<dbReference type="GO" id="GO:0005829">
    <property type="term" value="C:cytosol"/>
    <property type="evidence" value="ECO:0007669"/>
    <property type="project" value="TreeGrafter"/>
</dbReference>
<dbReference type="GO" id="GO:0051082">
    <property type="term" value="F:unfolded protein binding"/>
    <property type="evidence" value="ECO:0007669"/>
    <property type="project" value="InterPro"/>
</dbReference>
<keyword evidence="4" id="KW-1185">Reference proteome</keyword>
<reference evidence="3" key="2">
    <citation type="submission" date="2025-09" db="UniProtKB">
        <authorList>
            <consortium name="Ensembl"/>
        </authorList>
    </citation>
    <scope>IDENTIFICATION</scope>
</reference>
<sequence>MKWHPDKHIDPEDKKEAEKQFKKLCEAYNVLSDPEKRTKYDVYGKSGLSDSVTVYDDSSDTEFDPSTFIRSFFGDSGPPNFTSIFDTKFTYKETQSFVFFEISLEEAYSGCTKKVKVIRKRYKKFIIYDDEQLLDVIIKPGTIDGTLLTYAEQGNQNSPTSKPNDLYLKILVKEHSIFKRHNNDLIYPCNITLDNALTGFELVIKSLDNRDIQLKINDIITPYTKKVVKHEGMPHFLNPNTKGDLIIEFNIIFPKKLSNEEKRKIKKIFKNKF</sequence>
<protein>
    <recommendedName>
        <fullName evidence="2">J domain-containing protein</fullName>
    </recommendedName>
</protein>
<organism evidence="3 4">
    <name type="scientific">Piliocolobus tephrosceles</name>
    <name type="common">Ugandan red Colobus</name>
    <dbReference type="NCBI Taxonomy" id="591936"/>
    <lineage>
        <taxon>Eukaryota</taxon>
        <taxon>Metazoa</taxon>
        <taxon>Chordata</taxon>
        <taxon>Craniata</taxon>
        <taxon>Vertebrata</taxon>
        <taxon>Euteleostomi</taxon>
        <taxon>Mammalia</taxon>
        <taxon>Eutheria</taxon>
        <taxon>Euarchontoglires</taxon>
        <taxon>Primates</taxon>
        <taxon>Haplorrhini</taxon>
        <taxon>Catarrhini</taxon>
        <taxon>Cercopithecidae</taxon>
        <taxon>Colobinae</taxon>
        <taxon>Piliocolobus</taxon>
    </lineage>
</organism>
<accession>A0A8C9GQY8</accession>
<dbReference type="InterPro" id="IPR036869">
    <property type="entry name" value="J_dom_sf"/>
</dbReference>
<dbReference type="GO" id="GO:0051087">
    <property type="term" value="F:protein-folding chaperone binding"/>
    <property type="evidence" value="ECO:0007669"/>
    <property type="project" value="TreeGrafter"/>
</dbReference>
<dbReference type="Gene3D" id="2.60.260.20">
    <property type="entry name" value="Urease metallochaperone UreE, N-terminal domain"/>
    <property type="match status" value="2"/>
</dbReference>
<dbReference type="Gene3D" id="1.10.287.110">
    <property type="entry name" value="DnaJ domain"/>
    <property type="match status" value="1"/>
</dbReference>
<dbReference type="InterPro" id="IPR051339">
    <property type="entry name" value="DnaJ_subfamily_B"/>
</dbReference>
<evidence type="ECO:0000313" key="3">
    <source>
        <dbReference type="Ensembl" id="ENSPTEP00000004939.1"/>
    </source>
</evidence>